<evidence type="ECO:0000313" key="2">
    <source>
        <dbReference type="EMBL" id="GGK64053.1"/>
    </source>
</evidence>
<dbReference type="SMART" id="SM00530">
    <property type="entry name" value="HTH_XRE"/>
    <property type="match status" value="1"/>
</dbReference>
<dbReference type="Proteomes" id="UP000662111">
    <property type="component" value="Unassembled WGS sequence"/>
</dbReference>
<feature type="domain" description="HTH cro/C1-type" evidence="1">
    <location>
        <begin position="17"/>
        <end position="77"/>
    </location>
</feature>
<keyword evidence="3" id="KW-1185">Reference proteome</keyword>
<evidence type="ECO:0000313" key="3">
    <source>
        <dbReference type="Proteomes" id="UP000662111"/>
    </source>
</evidence>
<dbReference type="SUPFAM" id="SSF47413">
    <property type="entry name" value="lambda repressor-like DNA-binding domains"/>
    <property type="match status" value="1"/>
</dbReference>
<dbReference type="CDD" id="cd00093">
    <property type="entry name" value="HTH_XRE"/>
    <property type="match status" value="1"/>
</dbReference>
<protein>
    <recommendedName>
        <fullName evidence="1">HTH cro/C1-type domain-containing protein</fullName>
    </recommendedName>
</protein>
<dbReference type="InterPro" id="IPR010982">
    <property type="entry name" value="Lambda_DNA-bd_dom_sf"/>
</dbReference>
<gene>
    <name evidence="2" type="ORF">GCM10011509_10570</name>
</gene>
<dbReference type="Gene3D" id="1.10.260.40">
    <property type="entry name" value="lambda repressor-like DNA-binding domains"/>
    <property type="match status" value="1"/>
</dbReference>
<dbReference type="InterPro" id="IPR001387">
    <property type="entry name" value="Cro/C1-type_HTH"/>
</dbReference>
<dbReference type="RefSeq" id="WP_022920444.1">
    <property type="nucleotide sequence ID" value="NZ_BMLB01000002.1"/>
</dbReference>
<name>A0ABQ2F6L7_9MICO</name>
<sequence length="173" mass="19901">MDTAPAGQWESNLRERLVQWRERRGWTQTDLARELRNRYGLPFHQQTVQRVESGVRPVRLNEAYAIAQLFELELGELTESHGTPRAVKLAIQNGLSNLSQLAEEVVEKVSSVALAAERVYHSAGDEWFAYVERQERAGEQVDPELKREWTEFEQLWEGANEAWSHNSIKGLAD</sequence>
<dbReference type="EMBL" id="BMLB01000002">
    <property type="protein sequence ID" value="GGK64053.1"/>
    <property type="molecule type" value="Genomic_DNA"/>
</dbReference>
<reference evidence="3" key="1">
    <citation type="journal article" date="2019" name="Int. J. Syst. Evol. Microbiol.">
        <title>The Global Catalogue of Microorganisms (GCM) 10K type strain sequencing project: providing services to taxonomists for standard genome sequencing and annotation.</title>
        <authorList>
            <consortium name="The Broad Institute Genomics Platform"/>
            <consortium name="The Broad Institute Genome Sequencing Center for Infectious Disease"/>
            <person name="Wu L."/>
            <person name="Ma J."/>
        </authorList>
    </citation>
    <scope>NUCLEOTIDE SEQUENCE [LARGE SCALE GENOMIC DNA]</scope>
    <source>
        <strain evidence="3">CGMCC 1.5362</strain>
    </source>
</reference>
<comment type="caution">
    <text evidence="2">The sequence shown here is derived from an EMBL/GenBank/DDBJ whole genome shotgun (WGS) entry which is preliminary data.</text>
</comment>
<evidence type="ECO:0000259" key="1">
    <source>
        <dbReference type="PROSITE" id="PS50943"/>
    </source>
</evidence>
<organism evidence="2 3">
    <name type="scientific">Ornithinimicrobium pekingense</name>
    <dbReference type="NCBI Taxonomy" id="384677"/>
    <lineage>
        <taxon>Bacteria</taxon>
        <taxon>Bacillati</taxon>
        <taxon>Actinomycetota</taxon>
        <taxon>Actinomycetes</taxon>
        <taxon>Micrococcales</taxon>
        <taxon>Ornithinimicrobiaceae</taxon>
        <taxon>Ornithinimicrobium</taxon>
    </lineage>
</organism>
<proteinExistence type="predicted"/>
<accession>A0ABQ2F6L7</accession>
<dbReference type="Pfam" id="PF01381">
    <property type="entry name" value="HTH_3"/>
    <property type="match status" value="1"/>
</dbReference>
<dbReference type="PROSITE" id="PS50943">
    <property type="entry name" value="HTH_CROC1"/>
    <property type="match status" value="1"/>
</dbReference>